<protein>
    <recommendedName>
        <fullName evidence="1">RPW8 domain-containing protein</fullName>
    </recommendedName>
</protein>
<reference evidence="3" key="1">
    <citation type="journal article" date="2019" name="Gigascience">
        <title>De novo genome assembly of the endangered Acer yangbiense, a plant species with extremely small populations endemic to Yunnan Province, China.</title>
        <authorList>
            <person name="Yang J."/>
            <person name="Wariss H.M."/>
            <person name="Tao L."/>
            <person name="Zhang R."/>
            <person name="Yun Q."/>
            <person name="Hollingsworth P."/>
            <person name="Dao Z."/>
            <person name="Luo G."/>
            <person name="Guo H."/>
            <person name="Ma Y."/>
            <person name="Sun W."/>
        </authorList>
    </citation>
    <scope>NUCLEOTIDE SEQUENCE [LARGE SCALE GENOMIC DNA]</scope>
    <source>
        <strain evidence="3">cv. Malutang</strain>
    </source>
</reference>
<sequence>MAGVEDLVVEVVGVVVGVMFQQLYLSIKEARDQTKKFCPALAKLQDTITLIAPKIEELDRMNQQHHDNFSEDEIRVFIKLLEKGKELVITCLKIPRWNKIKKRKYAKRLAELDSSLCRLLNVEFQAEQSVHIKKMFSDMEKINKKLDCMNLHTS</sequence>
<name>A0A5C7HR55_9ROSI</name>
<gene>
    <name evidence="2" type="ORF">EZV62_014073</name>
</gene>
<comment type="caution">
    <text evidence="2">The sequence shown here is derived from an EMBL/GenBank/DDBJ whole genome shotgun (WGS) entry which is preliminary data.</text>
</comment>
<evidence type="ECO:0000313" key="3">
    <source>
        <dbReference type="Proteomes" id="UP000323000"/>
    </source>
</evidence>
<evidence type="ECO:0000313" key="2">
    <source>
        <dbReference type="EMBL" id="TXG59500.1"/>
    </source>
</evidence>
<dbReference type="OrthoDB" id="1065366at2759"/>
<keyword evidence="3" id="KW-1185">Reference proteome</keyword>
<organism evidence="2 3">
    <name type="scientific">Acer yangbiense</name>
    <dbReference type="NCBI Taxonomy" id="1000413"/>
    <lineage>
        <taxon>Eukaryota</taxon>
        <taxon>Viridiplantae</taxon>
        <taxon>Streptophyta</taxon>
        <taxon>Embryophyta</taxon>
        <taxon>Tracheophyta</taxon>
        <taxon>Spermatophyta</taxon>
        <taxon>Magnoliopsida</taxon>
        <taxon>eudicotyledons</taxon>
        <taxon>Gunneridae</taxon>
        <taxon>Pentapetalae</taxon>
        <taxon>rosids</taxon>
        <taxon>malvids</taxon>
        <taxon>Sapindales</taxon>
        <taxon>Sapindaceae</taxon>
        <taxon>Hippocastanoideae</taxon>
        <taxon>Acereae</taxon>
        <taxon>Acer</taxon>
    </lineage>
</organism>
<dbReference type="Pfam" id="PF05659">
    <property type="entry name" value="RPW8"/>
    <property type="match status" value="1"/>
</dbReference>
<dbReference type="InterPro" id="IPR008808">
    <property type="entry name" value="Powdery_mildew-R_dom"/>
</dbReference>
<dbReference type="Proteomes" id="UP000323000">
    <property type="component" value="Chromosome 6"/>
</dbReference>
<accession>A0A5C7HR55</accession>
<feature type="domain" description="RPW8" evidence="1">
    <location>
        <begin position="2"/>
        <end position="154"/>
    </location>
</feature>
<dbReference type="AlphaFoldDB" id="A0A5C7HR55"/>
<proteinExistence type="predicted"/>
<dbReference type="PROSITE" id="PS51153">
    <property type="entry name" value="RPW8"/>
    <property type="match status" value="1"/>
</dbReference>
<dbReference type="EMBL" id="VAHF01000006">
    <property type="protein sequence ID" value="TXG59500.1"/>
    <property type="molecule type" value="Genomic_DNA"/>
</dbReference>
<evidence type="ECO:0000259" key="1">
    <source>
        <dbReference type="PROSITE" id="PS51153"/>
    </source>
</evidence>